<evidence type="ECO:0000313" key="2">
    <source>
        <dbReference type="EMBL" id="HIV39631.1"/>
    </source>
</evidence>
<dbReference type="AlphaFoldDB" id="A0A9D1TH27"/>
<evidence type="ECO:0000256" key="1">
    <source>
        <dbReference type="SAM" id="MobiDB-lite"/>
    </source>
</evidence>
<reference evidence="2" key="2">
    <citation type="submission" date="2021-04" db="EMBL/GenBank/DDBJ databases">
        <authorList>
            <person name="Gilroy R."/>
        </authorList>
    </citation>
    <scope>NUCLEOTIDE SEQUENCE</scope>
    <source>
        <strain evidence="2">CHK195-9823</strain>
    </source>
</reference>
<name>A0A9D1TH27_9FIRM</name>
<protein>
    <submittedName>
        <fullName evidence="2">Uncharacterized protein</fullName>
    </submittedName>
</protein>
<evidence type="ECO:0000313" key="3">
    <source>
        <dbReference type="Proteomes" id="UP000886814"/>
    </source>
</evidence>
<reference evidence="2" key="1">
    <citation type="journal article" date="2021" name="PeerJ">
        <title>Extensive microbial diversity within the chicken gut microbiome revealed by metagenomics and culture.</title>
        <authorList>
            <person name="Gilroy R."/>
            <person name="Ravi A."/>
            <person name="Getino M."/>
            <person name="Pursley I."/>
            <person name="Horton D.L."/>
            <person name="Alikhan N.F."/>
            <person name="Baker D."/>
            <person name="Gharbi K."/>
            <person name="Hall N."/>
            <person name="Watson M."/>
            <person name="Adriaenssens E.M."/>
            <person name="Foster-Nyarko E."/>
            <person name="Jarju S."/>
            <person name="Secka A."/>
            <person name="Antonio M."/>
            <person name="Oren A."/>
            <person name="Chaudhuri R.R."/>
            <person name="La Ragione R."/>
            <person name="Hildebrand F."/>
            <person name="Pallen M.J."/>
        </authorList>
    </citation>
    <scope>NUCLEOTIDE SEQUENCE</scope>
    <source>
        <strain evidence="2">CHK195-9823</strain>
    </source>
</reference>
<organism evidence="2 3">
    <name type="scientific">Candidatus Blautia stercorigallinarum</name>
    <dbReference type="NCBI Taxonomy" id="2838501"/>
    <lineage>
        <taxon>Bacteria</taxon>
        <taxon>Bacillati</taxon>
        <taxon>Bacillota</taxon>
        <taxon>Clostridia</taxon>
        <taxon>Lachnospirales</taxon>
        <taxon>Lachnospiraceae</taxon>
        <taxon>Blautia</taxon>
    </lineage>
</organism>
<gene>
    <name evidence="2" type="ORF">H9747_11670</name>
</gene>
<dbReference type="EMBL" id="DXIQ01000077">
    <property type="protein sequence ID" value="HIV39631.1"/>
    <property type="molecule type" value="Genomic_DNA"/>
</dbReference>
<comment type="caution">
    <text evidence="2">The sequence shown here is derived from an EMBL/GenBank/DDBJ whole genome shotgun (WGS) entry which is preliminary data.</text>
</comment>
<dbReference type="Proteomes" id="UP000886814">
    <property type="component" value="Unassembled WGS sequence"/>
</dbReference>
<accession>A0A9D1TH27</accession>
<proteinExistence type="predicted"/>
<feature type="region of interest" description="Disordered" evidence="1">
    <location>
        <begin position="35"/>
        <end position="62"/>
    </location>
</feature>
<sequence>MGKNEEKKNNNKKKYVTPDIEIITIEEDVITDSVESGGELEGGHSTYSSGMFDRQGEGESTI</sequence>